<dbReference type="SMART" id="SM00829">
    <property type="entry name" value="PKS_ER"/>
    <property type="match status" value="1"/>
</dbReference>
<keyword evidence="7" id="KW-0812">Transmembrane</keyword>
<dbReference type="SUPFAM" id="SSF50129">
    <property type="entry name" value="GroES-like"/>
    <property type="match status" value="2"/>
</dbReference>
<protein>
    <submittedName>
        <fullName evidence="9">Alcohol dehydrogenase catalytic domain-containing protein</fullName>
    </submittedName>
</protein>
<evidence type="ECO:0000313" key="10">
    <source>
        <dbReference type="Proteomes" id="UP000516320"/>
    </source>
</evidence>
<evidence type="ECO:0000256" key="4">
    <source>
        <dbReference type="ARBA" id="ARBA00023002"/>
    </source>
</evidence>
<dbReference type="InterPro" id="IPR013149">
    <property type="entry name" value="ADH-like_C"/>
</dbReference>
<comment type="similarity">
    <text evidence="1 6">Belongs to the zinc-containing alcohol dehydrogenase family.</text>
</comment>
<evidence type="ECO:0000256" key="1">
    <source>
        <dbReference type="ARBA" id="ARBA00008072"/>
    </source>
</evidence>
<dbReference type="InterPro" id="IPR036291">
    <property type="entry name" value="NAD(P)-bd_dom_sf"/>
</dbReference>
<dbReference type="Pfam" id="PF08240">
    <property type="entry name" value="ADH_N"/>
    <property type="match status" value="1"/>
</dbReference>
<feature type="transmembrane region" description="Helical" evidence="7">
    <location>
        <begin position="201"/>
        <end position="222"/>
    </location>
</feature>
<evidence type="ECO:0000256" key="6">
    <source>
        <dbReference type="RuleBase" id="RU361277"/>
    </source>
</evidence>
<keyword evidence="10" id="KW-1185">Reference proteome</keyword>
<accession>A0A7H0SMJ9</accession>
<evidence type="ECO:0000256" key="7">
    <source>
        <dbReference type="SAM" id="Phobius"/>
    </source>
</evidence>
<keyword evidence="4" id="KW-0560">Oxidoreductase</keyword>
<dbReference type="PANTHER" id="PTHR43880:SF12">
    <property type="entry name" value="ALCOHOL DEHYDROGENASE CLASS-3"/>
    <property type="match status" value="1"/>
</dbReference>
<dbReference type="GO" id="GO:0008270">
    <property type="term" value="F:zinc ion binding"/>
    <property type="evidence" value="ECO:0007669"/>
    <property type="project" value="InterPro"/>
</dbReference>
<organism evidence="9 10">
    <name type="scientific">Corynebacterium poyangense</name>
    <dbReference type="NCBI Taxonomy" id="2684405"/>
    <lineage>
        <taxon>Bacteria</taxon>
        <taxon>Bacillati</taxon>
        <taxon>Actinomycetota</taxon>
        <taxon>Actinomycetes</taxon>
        <taxon>Mycobacteriales</taxon>
        <taxon>Corynebacteriaceae</taxon>
        <taxon>Corynebacterium</taxon>
    </lineage>
</organism>
<dbReference type="PANTHER" id="PTHR43880">
    <property type="entry name" value="ALCOHOL DEHYDROGENASE"/>
    <property type="match status" value="1"/>
</dbReference>
<reference evidence="9 10" key="1">
    <citation type="submission" date="2019-12" db="EMBL/GenBank/DDBJ databases">
        <title>Corynebacterium sp. nov., isolated from feces of the Anser Albifrons in China.</title>
        <authorList>
            <person name="Liu Q."/>
        </authorList>
    </citation>
    <scope>NUCLEOTIDE SEQUENCE [LARGE SCALE GENOMIC DNA]</scope>
    <source>
        <strain evidence="9 10">4H37-19</strain>
    </source>
</reference>
<dbReference type="GO" id="GO:0046294">
    <property type="term" value="P:formaldehyde catabolic process"/>
    <property type="evidence" value="ECO:0007669"/>
    <property type="project" value="TreeGrafter"/>
</dbReference>
<dbReference type="InterPro" id="IPR020843">
    <property type="entry name" value="ER"/>
</dbReference>
<sequence>MQPPRVIRGAVLEHSGLAQPYAESRPISISEVELAPPGPGEVLVKISAAGLCHSDLSVVNNNRPRPLPMLLGHESAGTIVECGPGVEDFQVDQHVVMTFLPRCGNCAGCDTNGIIPCEVGSATNNEGTLLGGGRRLSRHGEIVHHHLGVSGFADHAVVSTRSIVPIGDDVPWDIAAIFGCAILTGGGAVLNEIKPKPTDSIAVVGLGGVGMAAVITAAALGVKNIVGIDMQESKCQKALELGCSDVATPMEIEKNGQRFSAVVEAAGHPKALETAFKITKPGGMTVTVGLPAPNSILQIDPLAITAEARRLHGSYLGSAVPAVDIPKYEKLWRAGRLNAEGLVSSHIRLEDINQAMDNLANGLALRQIIDFD</sequence>
<dbReference type="GO" id="GO:0051903">
    <property type="term" value="F:S-(hydroxymethyl)glutathione dehydrogenase [NAD(P)+] activity"/>
    <property type="evidence" value="ECO:0007669"/>
    <property type="project" value="TreeGrafter"/>
</dbReference>
<evidence type="ECO:0000259" key="8">
    <source>
        <dbReference type="SMART" id="SM00829"/>
    </source>
</evidence>
<keyword evidence="7" id="KW-1133">Transmembrane helix</keyword>
<dbReference type="InterPro" id="IPR002328">
    <property type="entry name" value="ADH_Zn_CS"/>
</dbReference>
<name>A0A7H0SMJ9_9CORY</name>
<comment type="cofactor">
    <cofactor evidence="6">
        <name>Zn(2+)</name>
        <dbReference type="ChEBI" id="CHEBI:29105"/>
    </cofactor>
</comment>
<feature type="transmembrane region" description="Helical" evidence="7">
    <location>
        <begin position="170"/>
        <end position="189"/>
    </location>
</feature>
<keyword evidence="2 6" id="KW-0479">Metal-binding</keyword>
<dbReference type="GO" id="GO:0005829">
    <property type="term" value="C:cytosol"/>
    <property type="evidence" value="ECO:0007669"/>
    <property type="project" value="TreeGrafter"/>
</dbReference>
<dbReference type="EMBL" id="CP046884">
    <property type="protein sequence ID" value="QNQ89774.1"/>
    <property type="molecule type" value="Genomic_DNA"/>
</dbReference>
<evidence type="ECO:0000256" key="2">
    <source>
        <dbReference type="ARBA" id="ARBA00022723"/>
    </source>
</evidence>
<dbReference type="RefSeq" id="WP_187975227.1">
    <property type="nucleotide sequence ID" value="NZ_CP046884.1"/>
</dbReference>
<dbReference type="PROSITE" id="PS00059">
    <property type="entry name" value="ADH_ZINC"/>
    <property type="match status" value="1"/>
</dbReference>
<dbReference type="Gene3D" id="3.90.180.10">
    <property type="entry name" value="Medium-chain alcohol dehydrogenases, catalytic domain"/>
    <property type="match status" value="1"/>
</dbReference>
<dbReference type="SUPFAM" id="SSF51735">
    <property type="entry name" value="NAD(P)-binding Rossmann-fold domains"/>
    <property type="match status" value="1"/>
</dbReference>
<dbReference type="InterPro" id="IPR013154">
    <property type="entry name" value="ADH-like_N"/>
</dbReference>
<dbReference type="InterPro" id="IPR011032">
    <property type="entry name" value="GroES-like_sf"/>
</dbReference>
<keyword evidence="3 6" id="KW-0862">Zinc</keyword>
<dbReference type="Gene3D" id="3.40.50.720">
    <property type="entry name" value="NAD(P)-binding Rossmann-like Domain"/>
    <property type="match status" value="1"/>
</dbReference>
<keyword evidence="7" id="KW-0472">Membrane</keyword>
<evidence type="ECO:0000256" key="3">
    <source>
        <dbReference type="ARBA" id="ARBA00022833"/>
    </source>
</evidence>
<dbReference type="KEGG" id="cpoy:GP475_03255"/>
<feature type="domain" description="Enoyl reductase (ER)" evidence="8">
    <location>
        <begin position="22"/>
        <end position="365"/>
    </location>
</feature>
<keyword evidence="5" id="KW-0520">NAD</keyword>
<dbReference type="Pfam" id="PF00107">
    <property type="entry name" value="ADH_zinc_N"/>
    <property type="match status" value="1"/>
</dbReference>
<gene>
    <name evidence="9" type="ORF">GP475_03255</name>
</gene>
<dbReference type="Proteomes" id="UP000516320">
    <property type="component" value="Chromosome"/>
</dbReference>
<dbReference type="AlphaFoldDB" id="A0A7H0SMJ9"/>
<evidence type="ECO:0000313" key="9">
    <source>
        <dbReference type="EMBL" id="QNQ89774.1"/>
    </source>
</evidence>
<proteinExistence type="inferred from homology"/>
<evidence type="ECO:0000256" key="5">
    <source>
        <dbReference type="ARBA" id="ARBA00023027"/>
    </source>
</evidence>